<dbReference type="InterPro" id="IPR016032">
    <property type="entry name" value="Sig_transdc_resp-reg_C-effctor"/>
</dbReference>
<evidence type="ECO:0000256" key="4">
    <source>
        <dbReference type="ARBA" id="ARBA00023163"/>
    </source>
</evidence>
<keyword evidence="9" id="KW-1185">Reference proteome</keyword>
<evidence type="ECO:0000256" key="5">
    <source>
        <dbReference type="PROSITE-ProRule" id="PRU00169"/>
    </source>
</evidence>
<dbReference type="GO" id="GO:0003677">
    <property type="term" value="F:DNA binding"/>
    <property type="evidence" value="ECO:0007669"/>
    <property type="project" value="UniProtKB-KW"/>
</dbReference>
<dbReference type="PRINTS" id="PR00038">
    <property type="entry name" value="HTHLUXR"/>
</dbReference>
<reference evidence="8 9" key="1">
    <citation type="submission" date="2021-01" db="EMBL/GenBank/DDBJ databases">
        <title>Whole genome shotgun sequence of Asanoa siamensis NBRC 107932.</title>
        <authorList>
            <person name="Komaki H."/>
            <person name="Tamura T."/>
        </authorList>
    </citation>
    <scope>NUCLEOTIDE SEQUENCE [LARGE SCALE GENOMIC DNA]</scope>
    <source>
        <strain evidence="8 9">NBRC 107932</strain>
    </source>
</reference>
<dbReference type="CDD" id="cd06170">
    <property type="entry name" value="LuxR_C_like"/>
    <property type="match status" value="1"/>
</dbReference>
<evidence type="ECO:0000259" key="6">
    <source>
        <dbReference type="PROSITE" id="PS50043"/>
    </source>
</evidence>
<keyword evidence="1 5" id="KW-0597">Phosphoprotein</keyword>
<evidence type="ECO:0000256" key="2">
    <source>
        <dbReference type="ARBA" id="ARBA00023015"/>
    </source>
</evidence>
<sequence length="209" mass="21899">MIRVVLVDDHPVVRDGLRGMLADEPGIEVVGEATNGTEAVVAARRLRPDVVLMDLRMPGVDGVAATVALRGELPTVRVLVLTTFDTDQDIHRAIAAGAVGYLLKDAARGDLVRGVRAAARGEAALAPSVAAKLMARSAGPPTDPLTARERQVLALVADGLTNRQIGGRLRVSETTVKTHLVRAFAKLGVDDRTAAVTVALQRGLLDLGA</sequence>
<dbReference type="SUPFAM" id="SSF52172">
    <property type="entry name" value="CheY-like"/>
    <property type="match status" value="1"/>
</dbReference>
<evidence type="ECO:0000256" key="1">
    <source>
        <dbReference type="ARBA" id="ARBA00022553"/>
    </source>
</evidence>
<feature type="domain" description="HTH luxR-type" evidence="6">
    <location>
        <begin position="138"/>
        <end position="203"/>
    </location>
</feature>
<dbReference type="InterPro" id="IPR001789">
    <property type="entry name" value="Sig_transdc_resp-reg_receiver"/>
</dbReference>
<dbReference type="InterPro" id="IPR039420">
    <property type="entry name" value="WalR-like"/>
</dbReference>
<dbReference type="Proteomes" id="UP000604117">
    <property type="component" value="Unassembled WGS sequence"/>
</dbReference>
<keyword evidence="3 8" id="KW-0238">DNA-binding</keyword>
<dbReference type="Pfam" id="PF00196">
    <property type="entry name" value="GerE"/>
    <property type="match status" value="1"/>
</dbReference>
<dbReference type="Pfam" id="PF00072">
    <property type="entry name" value="Response_reg"/>
    <property type="match status" value="1"/>
</dbReference>
<feature type="domain" description="Response regulatory" evidence="7">
    <location>
        <begin position="3"/>
        <end position="119"/>
    </location>
</feature>
<feature type="modified residue" description="4-aspartylphosphate" evidence="5">
    <location>
        <position position="54"/>
    </location>
</feature>
<proteinExistence type="predicted"/>
<dbReference type="InterPro" id="IPR058245">
    <property type="entry name" value="NreC/VraR/RcsB-like_REC"/>
</dbReference>
<name>A0ABQ4CKD2_9ACTN</name>
<keyword evidence="2" id="KW-0805">Transcription regulation</keyword>
<keyword evidence="4" id="KW-0804">Transcription</keyword>
<evidence type="ECO:0000313" key="8">
    <source>
        <dbReference type="EMBL" id="GIF71755.1"/>
    </source>
</evidence>
<dbReference type="RefSeq" id="WP_203711225.1">
    <property type="nucleotide sequence ID" value="NZ_BONE01000007.1"/>
</dbReference>
<gene>
    <name evidence="8" type="ORF">Asi02nite_12730</name>
</gene>
<accession>A0ABQ4CKD2</accession>
<dbReference type="PROSITE" id="PS50110">
    <property type="entry name" value="RESPONSE_REGULATORY"/>
    <property type="match status" value="1"/>
</dbReference>
<dbReference type="PANTHER" id="PTHR43214:SF24">
    <property type="entry name" value="TRANSCRIPTIONAL REGULATORY PROTEIN NARL-RELATED"/>
    <property type="match status" value="1"/>
</dbReference>
<dbReference type="SUPFAM" id="SSF46894">
    <property type="entry name" value="C-terminal effector domain of the bipartite response regulators"/>
    <property type="match status" value="1"/>
</dbReference>
<dbReference type="SMART" id="SM00421">
    <property type="entry name" value="HTH_LUXR"/>
    <property type="match status" value="1"/>
</dbReference>
<evidence type="ECO:0000313" key="9">
    <source>
        <dbReference type="Proteomes" id="UP000604117"/>
    </source>
</evidence>
<dbReference type="PROSITE" id="PS00622">
    <property type="entry name" value="HTH_LUXR_1"/>
    <property type="match status" value="1"/>
</dbReference>
<dbReference type="InterPro" id="IPR011006">
    <property type="entry name" value="CheY-like_superfamily"/>
</dbReference>
<dbReference type="PANTHER" id="PTHR43214">
    <property type="entry name" value="TWO-COMPONENT RESPONSE REGULATOR"/>
    <property type="match status" value="1"/>
</dbReference>
<evidence type="ECO:0000256" key="3">
    <source>
        <dbReference type="ARBA" id="ARBA00023125"/>
    </source>
</evidence>
<organism evidence="8 9">
    <name type="scientific">Asanoa siamensis</name>
    <dbReference type="NCBI Taxonomy" id="926357"/>
    <lineage>
        <taxon>Bacteria</taxon>
        <taxon>Bacillati</taxon>
        <taxon>Actinomycetota</taxon>
        <taxon>Actinomycetes</taxon>
        <taxon>Micromonosporales</taxon>
        <taxon>Micromonosporaceae</taxon>
        <taxon>Asanoa</taxon>
    </lineage>
</organism>
<evidence type="ECO:0000259" key="7">
    <source>
        <dbReference type="PROSITE" id="PS50110"/>
    </source>
</evidence>
<dbReference type="SMART" id="SM00448">
    <property type="entry name" value="REC"/>
    <property type="match status" value="1"/>
</dbReference>
<dbReference type="CDD" id="cd17535">
    <property type="entry name" value="REC_NarL-like"/>
    <property type="match status" value="1"/>
</dbReference>
<dbReference type="InterPro" id="IPR000792">
    <property type="entry name" value="Tscrpt_reg_LuxR_C"/>
</dbReference>
<protein>
    <submittedName>
        <fullName evidence="8">DNA-binding response regulator</fullName>
    </submittedName>
</protein>
<dbReference type="Gene3D" id="3.40.50.2300">
    <property type="match status" value="1"/>
</dbReference>
<dbReference type="EMBL" id="BONE01000007">
    <property type="protein sequence ID" value="GIF71755.1"/>
    <property type="molecule type" value="Genomic_DNA"/>
</dbReference>
<comment type="caution">
    <text evidence="8">The sequence shown here is derived from an EMBL/GenBank/DDBJ whole genome shotgun (WGS) entry which is preliminary data.</text>
</comment>
<dbReference type="PROSITE" id="PS50043">
    <property type="entry name" value="HTH_LUXR_2"/>
    <property type="match status" value="1"/>
</dbReference>